<sequence>MKPDITLEIIDEAGVGQGGASAVAAGLLHPFSPKCGIIWRGEECLEVTKELIREVQGFLDGASSHETVVSCDSLFRPIVTEQNEEIYRKAVEKRPDLVQWATLKDGRLMQREQQDKAEGGSDGILIKDGLAVDTIVFLRGLWKLICSRDGATRSWRRMSVRSLSTLRELDAAFDVVCLCNGVGMRYINGMAGLLDGSSLSFVRGQTLEYDTSGRELHAALLCGEWVVPRHDGKAIGGATKEYSQDDLDAPPDAAKAEALLAPKLKRIYAPLSDLPVTGCTSGVRVLSPRTHHGRIPTAGRVKHLPSGEGDDAGLNNVWLMTALGARGLLWAPWLGRCLAEAILSQDETILPDEVALLLSVGVGLCLCVDMSHSHADIITGETISNCKDLWPESAGDLTVCWSDCAKDIQSVKCPSLITDWRHTFVKSSFRTDTQGCPAEMRRYVCLPETKLGAECSSRPKKSMAPGDQCYTECNEGSCDETLLKEGERFDFTKITKVDACDVGYRLLCHVREHPVLPAAKRRVIRSKGPSKSTIEA</sequence>
<gene>
    <name evidence="2" type="ORF">Vbra_4302</name>
</gene>
<dbReference type="AlphaFoldDB" id="A0A0G4F9S4"/>
<dbReference type="PANTHER" id="PTHR13847:SF261">
    <property type="entry name" value="FAD-DEPENDENT OXIDOREDUCTASE FAMILY PROTEIN"/>
    <property type="match status" value="1"/>
</dbReference>
<dbReference type="Gene3D" id="3.50.50.60">
    <property type="entry name" value="FAD/NAD(P)-binding domain"/>
    <property type="match status" value="1"/>
</dbReference>
<dbReference type="STRING" id="1169540.A0A0G4F9S4"/>
<proteinExistence type="predicted"/>
<dbReference type="SUPFAM" id="SSF51971">
    <property type="entry name" value="Nucleotide-binding domain"/>
    <property type="match status" value="1"/>
</dbReference>
<dbReference type="PANTHER" id="PTHR13847">
    <property type="entry name" value="SARCOSINE DEHYDROGENASE-RELATED"/>
    <property type="match status" value="1"/>
</dbReference>
<evidence type="ECO:0000313" key="2">
    <source>
        <dbReference type="EMBL" id="CEM09670.1"/>
    </source>
</evidence>
<evidence type="ECO:0000313" key="3">
    <source>
        <dbReference type="Proteomes" id="UP000041254"/>
    </source>
</evidence>
<dbReference type="Gene3D" id="3.30.9.10">
    <property type="entry name" value="D-Amino Acid Oxidase, subunit A, domain 2"/>
    <property type="match status" value="1"/>
</dbReference>
<dbReference type="InterPro" id="IPR036188">
    <property type="entry name" value="FAD/NAD-bd_sf"/>
</dbReference>
<feature type="domain" description="FAD dependent oxidoreductase" evidence="1">
    <location>
        <begin position="10"/>
        <end position="340"/>
    </location>
</feature>
<dbReference type="EMBL" id="CDMY01000395">
    <property type="protein sequence ID" value="CEM09670.1"/>
    <property type="molecule type" value="Genomic_DNA"/>
</dbReference>
<name>A0A0G4F9S4_VITBC</name>
<dbReference type="InParanoid" id="A0A0G4F9S4"/>
<dbReference type="Pfam" id="PF01266">
    <property type="entry name" value="DAO"/>
    <property type="match status" value="1"/>
</dbReference>
<protein>
    <recommendedName>
        <fullName evidence="1">FAD dependent oxidoreductase domain-containing protein</fullName>
    </recommendedName>
</protein>
<dbReference type="Proteomes" id="UP000041254">
    <property type="component" value="Unassembled WGS sequence"/>
</dbReference>
<dbReference type="InterPro" id="IPR006076">
    <property type="entry name" value="FAD-dep_OxRdtase"/>
</dbReference>
<keyword evidence="3" id="KW-1185">Reference proteome</keyword>
<reference evidence="2 3" key="1">
    <citation type="submission" date="2014-11" db="EMBL/GenBank/DDBJ databases">
        <authorList>
            <person name="Zhu J."/>
            <person name="Qi W."/>
            <person name="Song R."/>
        </authorList>
    </citation>
    <scope>NUCLEOTIDE SEQUENCE [LARGE SCALE GENOMIC DNA]</scope>
</reference>
<dbReference type="OrthoDB" id="547145at2759"/>
<evidence type="ECO:0000259" key="1">
    <source>
        <dbReference type="Pfam" id="PF01266"/>
    </source>
</evidence>
<accession>A0A0G4F9S4</accession>
<organism evidence="2 3">
    <name type="scientific">Vitrella brassicaformis (strain CCMP3155)</name>
    <dbReference type="NCBI Taxonomy" id="1169540"/>
    <lineage>
        <taxon>Eukaryota</taxon>
        <taxon>Sar</taxon>
        <taxon>Alveolata</taxon>
        <taxon>Colpodellida</taxon>
        <taxon>Vitrellaceae</taxon>
        <taxon>Vitrella</taxon>
    </lineage>
</organism>
<dbReference type="VEuPathDB" id="CryptoDB:Vbra_4302"/>
<dbReference type="GO" id="GO:0005737">
    <property type="term" value="C:cytoplasm"/>
    <property type="evidence" value="ECO:0007669"/>
    <property type="project" value="TreeGrafter"/>
</dbReference>
<dbReference type="OMA" id="CKYWLFG"/>